<dbReference type="Gene3D" id="3.40.50.2300">
    <property type="match status" value="1"/>
</dbReference>
<dbReference type="Pfam" id="PF04397">
    <property type="entry name" value="LytTR"/>
    <property type="match status" value="1"/>
</dbReference>
<feature type="modified residue" description="4-aspartylphosphate" evidence="1">
    <location>
        <position position="55"/>
    </location>
</feature>
<dbReference type="PANTHER" id="PTHR37299">
    <property type="entry name" value="TRANSCRIPTIONAL REGULATOR-RELATED"/>
    <property type="match status" value="1"/>
</dbReference>
<reference evidence="4 5" key="1">
    <citation type="submission" date="2020-11" db="EMBL/GenBank/DDBJ databases">
        <authorList>
            <person name="Kim M.K."/>
        </authorList>
    </citation>
    <scope>NUCLEOTIDE SEQUENCE [LARGE SCALE GENOMIC DNA]</scope>
    <source>
        <strain evidence="4 5">BT662</strain>
    </source>
</reference>
<dbReference type="Proteomes" id="UP000618931">
    <property type="component" value="Unassembled WGS sequence"/>
</dbReference>
<dbReference type="SMART" id="SM00850">
    <property type="entry name" value="LytTR"/>
    <property type="match status" value="1"/>
</dbReference>
<feature type="domain" description="Response regulatory" evidence="2">
    <location>
        <begin position="4"/>
        <end position="115"/>
    </location>
</feature>
<dbReference type="InterPro" id="IPR007492">
    <property type="entry name" value="LytTR_DNA-bd_dom"/>
</dbReference>
<name>A0ABS0IBP9_9BACT</name>
<evidence type="ECO:0000256" key="1">
    <source>
        <dbReference type="PROSITE-ProRule" id="PRU00169"/>
    </source>
</evidence>
<dbReference type="SMART" id="SM00448">
    <property type="entry name" value="REC"/>
    <property type="match status" value="1"/>
</dbReference>
<dbReference type="SUPFAM" id="SSF52172">
    <property type="entry name" value="CheY-like"/>
    <property type="match status" value="1"/>
</dbReference>
<dbReference type="PROSITE" id="PS50110">
    <property type="entry name" value="RESPONSE_REGULATORY"/>
    <property type="match status" value="1"/>
</dbReference>
<keyword evidence="1" id="KW-0597">Phosphoprotein</keyword>
<organism evidence="4 5">
    <name type="scientific">Hymenobacter ruricola</name>
    <dbReference type="NCBI Taxonomy" id="2791023"/>
    <lineage>
        <taxon>Bacteria</taxon>
        <taxon>Pseudomonadati</taxon>
        <taxon>Bacteroidota</taxon>
        <taxon>Cytophagia</taxon>
        <taxon>Cytophagales</taxon>
        <taxon>Hymenobacteraceae</taxon>
        <taxon>Hymenobacter</taxon>
    </lineage>
</organism>
<dbReference type="EMBL" id="JADQDM010000022">
    <property type="protein sequence ID" value="MBF9224068.1"/>
    <property type="molecule type" value="Genomic_DNA"/>
</dbReference>
<sequence length="239" mass="27635">MKLTCLILDDEPLARELLVEFIKKVPYLHVQATCASALEAMEVLRAVPVDVLFLDVQMPDLTGLELLRLLPRKPLVVLTTAYSRYALESYEFDTVDYLLKPFTLERFLRAVEKVRARAHLAEPEVAAGRSSSPFLFVKDGVKLVKVRWVDILYVEGLRDYVAIHTRDQKIVSLQRLKVLEQQLPAEQFVRIHQSFIVSLEGIQAIHKDKVQVGERFLPISDSYRKHFKEFIDRNFLQTD</sequence>
<feature type="domain" description="HTH LytTR-type" evidence="3">
    <location>
        <begin position="135"/>
        <end position="233"/>
    </location>
</feature>
<evidence type="ECO:0000313" key="4">
    <source>
        <dbReference type="EMBL" id="MBF9224068.1"/>
    </source>
</evidence>
<dbReference type="PANTHER" id="PTHR37299:SF1">
    <property type="entry name" value="STAGE 0 SPORULATION PROTEIN A HOMOLOG"/>
    <property type="match status" value="1"/>
</dbReference>
<proteinExistence type="predicted"/>
<accession>A0ABS0IBP9</accession>
<keyword evidence="5" id="KW-1185">Reference proteome</keyword>
<comment type="caution">
    <text evidence="4">The sequence shown here is derived from an EMBL/GenBank/DDBJ whole genome shotgun (WGS) entry which is preliminary data.</text>
</comment>
<evidence type="ECO:0000259" key="2">
    <source>
        <dbReference type="PROSITE" id="PS50110"/>
    </source>
</evidence>
<dbReference type="RefSeq" id="WP_196295488.1">
    <property type="nucleotide sequence ID" value="NZ_JADQDM010000022.1"/>
</dbReference>
<protein>
    <submittedName>
        <fullName evidence="4">Response regulator transcription factor</fullName>
    </submittedName>
</protein>
<dbReference type="InterPro" id="IPR046947">
    <property type="entry name" value="LytR-like"/>
</dbReference>
<dbReference type="PROSITE" id="PS50930">
    <property type="entry name" value="HTH_LYTTR"/>
    <property type="match status" value="1"/>
</dbReference>
<evidence type="ECO:0000259" key="3">
    <source>
        <dbReference type="PROSITE" id="PS50930"/>
    </source>
</evidence>
<dbReference type="InterPro" id="IPR011006">
    <property type="entry name" value="CheY-like_superfamily"/>
</dbReference>
<gene>
    <name evidence="4" type="ORF">I2H31_23395</name>
</gene>
<evidence type="ECO:0000313" key="5">
    <source>
        <dbReference type="Proteomes" id="UP000618931"/>
    </source>
</evidence>
<dbReference type="InterPro" id="IPR001789">
    <property type="entry name" value="Sig_transdc_resp-reg_receiver"/>
</dbReference>
<dbReference type="Gene3D" id="2.40.50.1020">
    <property type="entry name" value="LytTr DNA-binding domain"/>
    <property type="match status" value="1"/>
</dbReference>
<dbReference type="Pfam" id="PF00072">
    <property type="entry name" value="Response_reg"/>
    <property type="match status" value="1"/>
</dbReference>